<dbReference type="GO" id="GO:0030150">
    <property type="term" value="P:protein import into mitochondrial matrix"/>
    <property type="evidence" value="ECO:0007669"/>
    <property type="project" value="TreeGrafter"/>
</dbReference>
<gene>
    <name evidence="6" type="ORF">NQ314_005627</name>
</gene>
<dbReference type="EMBL" id="JANEYF010001570">
    <property type="protein sequence ID" value="KAJ8963009.1"/>
    <property type="molecule type" value="Genomic_DNA"/>
</dbReference>
<dbReference type="PANTHER" id="PTHR15371">
    <property type="entry name" value="TIM23"/>
    <property type="match status" value="1"/>
</dbReference>
<dbReference type="Pfam" id="PF02466">
    <property type="entry name" value="Tim17"/>
    <property type="match status" value="1"/>
</dbReference>
<accession>A0AAV8ZGY9</accession>
<evidence type="ECO:0000256" key="3">
    <source>
        <dbReference type="ARBA" id="ARBA00022989"/>
    </source>
</evidence>
<dbReference type="PANTHER" id="PTHR15371:SF0">
    <property type="entry name" value="SD19278P"/>
    <property type="match status" value="1"/>
</dbReference>
<feature type="transmembrane region" description="Helical" evidence="5">
    <location>
        <begin position="161"/>
        <end position="182"/>
    </location>
</feature>
<evidence type="ECO:0000256" key="1">
    <source>
        <dbReference type="ARBA" id="ARBA00004141"/>
    </source>
</evidence>
<dbReference type="GO" id="GO:0005744">
    <property type="term" value="C:TIM23 mitochondrial import inner membrane translocase complex"/>
    <property type="evidence" value="ECO:0007669"/>
    <property type="project" value="TreeGrafter"/>
</dbReference>
<comment type="caution">
    <text evidence="6">The sequence shown here is derived from an EMBL/GenBank/DDBJ whole genome shotgun (WGS) entry which is preliminary data.</text>
</comment>
<evidence type="ECO:0008006" key="8">
    <source>
        <dbReference type="Google" id="ProtNLM"/>
    </source>
</evidence>
<proteinExistence type="predicted"/>
<dbReference type="Proteomes" id="UP001162156">
    <property type="component" value="Unassembled WGS sequence"/>
</dbReference>
<comment type="subcellular location">
    <subcellularLocation>
        <location evidence="1">Membrane</location>
        <topology evidence="1">Multi-pass membrane protein</topology>
    </subcellularLocation>
</comment>
<evidence type="ECO:0000256" key="4">
    <source>
        <dbReference type="ARBA" id="ARBA00023136"/>
    </source>
</evidence>
<evidence type="ECO:0000256" key="2">
    <source>
        <dbReference type="ARBA" id="ARBA00022692"/>
    </source>
</evidence>
<reference evidence="6" key="1">
    <citation type="journal article" date="2023" name="Insect Mol. Biol.">
        <title>Genome sequencing provides insights into the evolution of gene families encoding plant cell wall-degrading enzymes in longhorned beetles.</title>
        <authorList>
            <person name="Shin N.R."/>
            <person name="Okamura Y."/>
            <person name="Kirsch R."/>
            <person name="Pauchet Y."/>
        </authorList>
    </citation>
    <scope>NUCLEOTIDE SEQUENCE</scope>
    <source>
        <strain evidence="6">RBIC_L_NR</strain>
    </source>
</reference>
<keyword evidence="7" id="KW-1185">Reference proteome</keyword>
<evidence type="ECO:0000256" key="5">
    <source>
        <dbReference type="SAM" id="Phobius"/>
    </source>
</evidence>
<dbReference type="InterPro" id="IPR045238">
    <property type="entry name" value="Tim23-like"/>
</dbReference>
<evidence type="ECO:0000313" key="6">
    <source>
        <dbReference type="EMBL" id="KAJ8963009.1"/>
    </source>
</evidence>
<feature type="transmembrane region" description="Helical" evidence="5">
    <location>
        <begin position="114"/>
        <end position="136"/>
    </location>
</feature>
<keyword evidence="4 5" id="KW-0472">Membrane</keyword>
<organism evidence="6 7">
    <name type="scientific">Rhamnusium bicolor</name>
    <dbReference type="NCBI Taxonomy" id="1586634"/>
    <lineage>
        <taxon>Eukaryota</taxon>
        <taxon>Metazoa</taxon>
        <taxon>Ecdysozoa</taxon>
        <taxon>Arthropoda</taxon>
        <taxon>Hexapoda</taxon>
        <taxon>Insecta</taxon>
        <taxon>Pterygota</taxon>
        <taxon>Neoptera</taxon>
        <taxon>Endopterygota</taxon>
        <taxon>Coleoptera</taxon>
        <taxon>Polyphaga</taxon>
        <taxon>Cucujiformia</taxon>
        <taxon>Chrysomeloidea</taxon>
        <taxon>Cerambycidae</taxon>
        <taxon>Lepturinae</taxon>
        <taxon>Rhagiini</taxon>
        <taxon>Rhamnusium</taxon>
    </lineage>
</organism>
<name>A0AAV8ZGY9_9CUCU</name>
<dbReference type="GO" id="GO:0008320">
    <property type="term" value="F:protein transmembrane transporter activity"/>
    <property type="evidence" value="ECO:0007669"/>
    <property type="project" value="TreeGrafter"/>
</dbReference>
<dbReference type="AlphaFoldDB" id="A0AAV8ZGY9"/>
<sequence>MSSLNDSNDIYTPSYENSSGITGNFKPFASPYLNYDPGYIPQSQPEFIFLDGASKQRGRFELAFGQIGGSCMIGATLGGATGFYNGLKATTLAGQTGKLRRTQLLNHIMKKGSATANTFGSVAVIYSAFGVFLSWVRGADDDLNTIVAATATGCLYKSTAGLRRCGLGGAIGLGASALYAIWNSRDKLTDLRQFNPA</sequence>
<keyword evidence="2 5" id="KW-0812">Transmembrane</keyword>
<evidence type="ECO:0000313" key="7">
    <source>
        <dbReference type="Proteomes" id="UP001162156"/>
    </source>
</evidence>
<protein>
    <recommendedName>
        <fullName evidence="8">Mitochondrial import inner membrane translocase subunit Tim23</fullName>
    </recommendedName>
</protein>
<keyword evidence="3 5" id="KW-1133">Transmembrane helix</keyword>